<dbReference type="Pfam" id="PF07687">
    <property type="entry name" value="M20_dimer"/>
    <property type="match status" value="1"/>
</dbReference>
<evidence type="ECO:0000313" key="6">
    <source>
        <dbReference type="EMBL" id="BDY13102.1"/>
    </source>
</evidence>
<dbReference type="Gene3D" id="3.40.630.10">
    <property type="entry name" value="Zn peptidases"/>
    <property type="match status" value="1"/>
</dbReference>
<protein>
    <submittedName>
        <fullName evidence="6">Peptidase M20</fullName>
    </submittedName>
</protein>
<gene>
    <name evidence="6" type="ORF">HCR_14140</name>
</gene>
<evidence type="ECO:0000256" key="4">
    <source>
        <dbReference type="ARBA" id="ARBA00022833"/>
    </source>
</evidence>
<keyword evidence="7" id="KW-1185">Reference proteome</keyword>
<dbReference type="PROSITE" id="PS00758">
    <property type="entry name" value="ARGE_DAPE_CPG2_1"/>
    <property type="match status" value="1"/>
</dbReference>
<evidence type="ECO:0000256" key="1">
    <source>
        <dbReference type="ARBA" id="ARBA00001947"/>
    </source>
</evidence>
<dbReference type="InterPro" id="IPR011650">
    <property type="entry name" value="Peptidase_M20_dimer"/>
</dbReference>
<dbReference type="SUPFAM" id="SSF55031">
    <property type="entry name" value="Bacterial exopeptidase dimerisation domain"/>
    <property type="match status" value="1"/>
</dbReference>
<accession>A0ABM8FMX3</accession>
<name>A0ABM8FMX3_9BACT</name>
<evidence type="ECO:0000256" key="2">
    <source>
        <dbReference type="ARBA" id="ARBA00022723"/>
    </source>
</evidence>
<evidence type="ECO:0000259" key="5">
    <source>
        <dbReference type="Pfam" id="PF07687"/>
    </source>
</evidence>
<dbReference type="InterPro" id="IPR036264">
    <property type="entry name" value="Bact_exopeptidase_dim_dom"/>
</dbReference>
<evidence type="ECO:0000313" key="7">
    <source>
        <dbReference type="Proteomes" id="UP001321445"/>
    </source>
</evidence>
<dbReference type="InterPro" id="IPR002933">
    <property type="entry name" value="Peptidase_M20"/>
</dbReference>
<dbReference type="InterPro" id="IPR017150">
    <property type="entry name" value="Pept_M20_glutamate_carboxypep"/>
</dbReference>
<keyword evidence="2" id="KW-0479">Metal-binding</keyword>
<dbReference type="Gene3D" id="3.30.70.360">
    <property type="match status" value="1"/>
</dbReference>
<keyword evidence="4" id="KW-0862">Zinc</keyword>
<dbReference type="RefSeq" id="WP_286336075.1">
    <property type="nucleotide sequence ID" value="NZ_AP027370.1"/>
</dbReference>
<comment type="cofactor">
    <cofactor evidence="1">
        <name>Zn(2+)</name>
        <dbReference type="ChEBI" id="CHEBI:29105"/>
    </cofactor>
</comment>
<dbReference type="CDD" id="cd03885">
    <property type="entry name" value="M20_CPDG2"/>
    <property type="match status" value="1"/>
</dbReference>
<reference evidence="6 7" key="1">
    <citation type="submission" date="2023-03" db="EMBL/GenBank/DDBJ databases">
        <title>Description of Hydrogenimonas sp. ISO32.</title>
        <authorList>
            <person name="Mino S."/>
            <person name="Fukazawa S."/>
            <person name="Sawabe T."/>
        </authorList>
    </citation>
    <scope>NUCLEOTIDE SEQUENCE [LARGE SCALE GENOMIC DNA]</scope>
    <source>
        <strain evidence="6 7">ISO32</strain>
    </source>
</reference>
<dbReference type="PANTHER" id="PTHR43808">
    <property type="entry name" value="ACETYLORNITHINE DEACETYLASE"/>
    <property type="match status" value="1"/>
</dbReference>
<sequence length="370" mass="40704">MAQRWKKNLKEAVCINSYTHNKRGVDATGGLFRNWLEEIGFETRVYPRELIGDHLHFVSPKSGGREKILLLGHLDTVFPPGTFEGFEEDERWVYGPGVCDMKGGNVVALEALRAIYAANGTIEDIDLLFVSDEETGSDDSKQLTGELARGYDKCFVFEAAGEHMEVVVGRKGIGTFEITIEGKAAHAGTSYAKGVDANLEAALKLQKLVELTDLEKGSTVNVGKIEGGIGANTISPHAKLLFELRYANHREKERVMRALDEIVSTDFVERTSSRLGGSIQRDVMEPNVWQKALIEAMERISGQRLPVESRGGVSDANIVASAGVVTIDGLGPYGDGDHTPKERALKTSFDERIDLMTKVLMHHQKYGEIV</sequence>
<dbReference type="EMBL" id="AP027370">
    <property type="protein sequence ID" value="BDY13102.1"/>
    <property type="molecule type" value="Genomic_DNA"/>
</dbReference>
<keyword evidence="3" id="KW-0378">Hydrolase</keyword>
<dbReference type="Pfam" id="PF01546">
    <property type="entry name" value="Peptidase_M20"/>
    <property type="match status" value="1"/>
</dbReference>
<dbReference type="SUPFAM" id="SSF53187">
    <property type="entry name" value="Zn-dependent exopeptidases"/>
    <property type="match status" value="1"/>
</dbReference>
<dbReference type="InterPro" id="IPR050072">
    <property type="entry name" value="Peptidase_M20A"/>
</dbReference>
<dbReference type="PIRSF" id="PIRSF037238">
    <property type="entry name" value="Carboxypeptidase_G2"/>
    <property type="match status" value="1"/>
</dbReference>
<dbReference type="PANTHER" id="PTHR43808:SF9">
    <property type="entry name" value="BLL0789 PROTEIN"/>
    <property type="match status" value="1"/>
</dbReference>
<dbReference type="Proteomes" id="UP001321445">
    <property type="component" value="Chromosome"/>
</dbReference>
<dbReference type="InterPro" id="IPR001261">
    <property type="entry name" value="ArgE/DapE_CS"/>
</dbReference>
<proteinExistence type="predicted"/>
<organism evidence="6 7">
    <name type="scientific">Hydrogenimonas cancrithermarum</name>
    <dbReference type="NCBI Taxonomy" id="2993563"/>
    <lineage>
        <taxon>Bacteria</taxon>
        <taxon>Pseudomonadati</taxon>
        <taxon>Campylobacterota</taxon>
        <taxon>Epsilonproteobacteria</taxon>
        <taxon>Campylobacterales</taxon>
        <taxon>Hydrogenimonadaceae</taxon>
        <taxon>Hydrogenimonas</taxon>
    </lineage>
</organism>
<evidence type="ECO:0000256" key="3">
    <source>
        <dbReference type="ARBA" id="ARBA00022801"/>
    </source>
</evidence>
<feature type="domain" description="Peptidase M20 dimerisation" evidence="5">
    <location>
        <begin position="168"/>
        <end position="269"/>
    </location>
</feature>